<keyword evidence="2" id="KW-1185">Reference proteome</keyword>
<proteinExistence type="predicted"/>
<organism evidence="1 2">
    <name type="scientific">Coniosporium uncinatum</name>
    <dbReference type="NCBI Taxonomy" id="93489"/>
    <lineage>
        <taxon>Eukaryota</taxon>
        <taxon>Fungi</taxon>
        <taxon>Dikarya</taxon>
        <taxon>Ascomycota</taxon>
        <taxon>Pezizomycotina</taxon>
        <taxon>Dothideomycetes</taxon>
        <taxon>Dothideomycetes incertae sedis</taxon>
        <taxon>Coniosporium</taxon>
    </lineage>
</organism>
<name>A0ACC3DQH4_9PEZI</name>
<comment type="caution">
    <text evidence="1">The sequence shown here is derived from an EMBL/GenBank/DDBJ whole genome shotgun (WGS) entry which is preliminary data.</text>
</comment>
<evidence type="ECO:0000313" key="1">
    <source>
        <dbReference type="EMBL" id="KAK3078856.1"/>
    </source>
</evidence>
<reference evidence="1" key="1">
    <citation type="submission" date="2024-09" db="EMBL/GenBank/DDBJ databases">
        <title>Black Yeasts Isolated from many extreme environments.</title>
        <authorList>
            <person name="Coleine C."/>
            <person name="Stajich J.E."/>
            <person name="Selbmann L."/>
        </authorList>
    </citation>
    <scope>NUCLEOTIDE SEQUENCE</scope>
    <source>
        <strain evidence="1">CCFEE 5737</strain>
    </source>
</reference>
<feature type="non-terminal residue" evidence="1">
    <location>
        <position position="95"/>
    </location>
</feature>
<sequence>MGERPGNARRTTQCYVHSLIEEQRNSGHYTPSHEGIVQNKKADKDPQGRGPDTPDGKDGKEQNQSRLLTKKQLSDMAFGIRELAKKLAHIRLKLN</sequence>
<gene>
    <name evidence="1" type="ORF">LTS18_006454</name>
</gene>
<evidence type="ECO:0000313" key="2">
    <source>
        <dbReference type="Proteomes" id="UP001186974"/>
    </source>
</evidence>
<dbReference type="Proteomes" id="UP001186974">
    <property type="component" value="Unassembled WGS sequence"/>
</dbReference>
<accession>A0ACC3DQH4</accession>
<protein>
    <submittedName>
        <fullName evidence="1">Uncharacterized protein</fullName>
    </submittedName>
</protein>
<dbReference type="EMBL" id="JAWDJW010001564">
    <property type="protein sequence ID" value="KAK3078856.1"/>
    <property type="molecule type" value="Genomic_DNA"/>
</dbReference>